<organism evidence="1">
    <name type="scientific">Amphimedon queenslandica</name>
    <name type="common">Sponge</name>
    <dbReference type="NCBI Taxonomy" id="400682"/>
    <lineage>
        <taxon>Eukaryota</taxon>
        <taxon>Metazoa</taxon>
        <taxon>Porifera</taxon>
        <taxon>Demospongiae</taxon>
        <taxon>Heteroscleromorpha</taxon>
        <taxon>Haplosclerida</taxon>
        <taxon>Niphatidae</taxon>
        <taxon>Amphimedon</taxon>
    </lineage>
</organism>
<protein>
    <submittedName>
        <fullName evidence="1">Uncharacterized protein</fullName>
    </submittedName>
</protein>
<dbReference type="AlphaFoldDB" id="A0A1X7UTV8"/>
<name>A0A1X7UTV8_AMPQE</name>
<dbReference type="InParanoid" id="A0A1X7UTV8"/>
<proteinExistence type="predicted"/>
<sequence>MRRVSFLKLHGCGKSRFEEIIKIYKMNGLIPRVHGKTRNHALTYDDILRVLMFIRIYTEAHGISLP</sequence>
<dbReference type="EnsemblMetazoa" id="Aqu2.1.30959_001">
    <property type="protein sequence ID" value="Aqu2.1.30959_001"/>
    <property type="gene ID" value="Aqu2.1.30959"/>
</dbReference>
<reference evidence="1" key="1">
    <citation type="submission" date="2017-05" db="UniProtKB">
        <authorList>
            <consortium name="EnsemblMetazoa"/>
        </authorList>
    </citation>
    <scope>IDENTIFICATION</scope>
</reference>
<accession>A0A1X7UTV8</accession>
<evidence type="ECO:0000313" key="1">
    <source>
        <dbReference type="EnsemblMetazoa" id="Aqu2.1.30959_001"/>
    </source>
</evidence>